<reference evidence="1 2" key="1">
    <citation type="submission" date="2021-06" db="EMBL/GenBank/DDBJ databases">
        <authorList>
            <person name="Kallberg Y."/>
            <person name="Tangrot J."/>
            <person name="Rosling A."/>
        </authorList>
    </citation>
    <scope>NUCLEOTIDE SEQUENCE [LARGE SCALE GENOMIC DNA]</scope>
    <source>
        <strain evidence="1 2">120-4 pot B 10/14</strain>
    </source>
</reference>
<sequence>AAAVERVENAQKSAKIWYNRQLRPLDDLKKGDKVLVYKASQEYSKSYKLYPKWKGPFIVHKVLTKGVFKLRTIDGNVIKTPINRCFIKRYNSGEGST</sequence>
<organism evidence="1 2">
    <name type="scientific">Gigaspora margarita</name>
    <dbReference type="NCBI Taxonomy" id="4874"/>
    <lineage>
        <taxon>Eukaryota</taxon>
        <taxon>Fungi</taxon>
        <taxon>Fungi incertae sedis</taxon>
        <taxon>Mucoromycota</taxon>
        <taxon>Glomeromycotina</taxon>
        <taxon>Glomeromycetes</taxon>
        <taxon>Diversisporales</taxon>
        <taxon>Gigasporaceae</taxon>
        <taxon>Gigaspora</taxon>
    </lineage>
</organism>
<comment type="caution">
    <text evidence="1">The sequence shown here is derived from an EMBL/GenBank/DDBJ whole genome shotgun (WGS) entry which is preliminary data.</text>
</comment>
<dbReference type="Proteomes" id="UP000789901">
    <property type="component" value="Unassembled WGS sequence"/>
</dbReference>
<protein>
    <submittedName>
        <fullName evidence="1">4831_t:CDS:1</fullName>
    </submittedName>
</protein>
<evidence type="ECO:0000313" key="2">
    <source>
        <dbReference type="Proteomes" id="UP000789901"/>
    </source>
</evidence>
<accession>A0ABN7VT34</accession>
<proteinExistence type="predicted"/>
<feature type="non-terminal residue" evidence="1">
    <location>
        <position position="1"/>
    </location>
</feature>
<dbReference type="EMBL" id="CAJVQB010021729">
    <property type="protein sequence ID" value="CAG8797873.1"/>
    <property type="molecule type" value="Genomic_DNA"/>
</dbReference>
<name>A0ABN7VT34_GIGMA</name>
<keyword evidence="2" id="KW-1185">Reference proteome</keyword>
<evidence type="ECO:0000313" key="1">
    <source>
        <dbReference type="EMBL" id="CAG8797873.1"/>
    </source>
</evidence>
<gene>
    <name evidence="1" type="ORF">GMARGA_LOCUS22488</name>
</gene>